<proteinExistence type="predicted"/>
<reference evidence="3" key="1">
    <citation type="journal article" date="2017" name="Genome Biol.">
        <title>Comparative genomics reveals high biological diversity and specific adaptations in the industrially and medically important fungal genus Aspergillus.</title>
        <authorList>
            <person name="de Vries R.P."/>
            <person name="Riley R."/>
            <person name="Wiebenga A."/>
            <person name="Aguilar-Osorio G."/>
            <person name="Amillis S."/>
            <person name="Uchima C.A."/>
            <person name="Anderluh G."/>
            <person name="Asadollahi M."/>
            <person name="Askin M."/>
            <person name="Barry K."/>
            <person name="Battaglia E."/>
            <person name="Bayram O."/>
            <person name="Benocci T."/>
            <person name="Braus-Stromeyer S.A."/>
            <person name="Caldana C."/>
            <person name="Canovas D."/>
            <person name="Cerqueira G.C."/>
            <person name="Chen F."/>
            <person name="Chen W."/>
            <person name="Choi C."/>
            <person name="Clum A."/>
            <person name="Dos Santos R.A."/>
            <person name="Damasio A.R."/>
            <person name="Diallinas G."/>
            <person name="Emri T."/>
            <person name="Fekete E."/>
            <person name="Flipphi M."/>
            <person name="Freyberg S."/>
            <person name="Gallo A."/>
            <person name="Gournas C."/>
            <person name="Habgood R."/>
            <person name="Hainaut M."/>
            <person name="Harispe M.L."/>
            <person name="Henrissat B."/>
            <person name="Hilden K.S."/>
            <person name="Hope R."/>
            <person name="Hossain A."/>
            <person name="Karabika E."/>
            <person name="Karaffa L."/>
            <person name="Karanyi Z."/>
            <person name="Krasevec N."/>
            <person name="Kuo A."/>
            <person name="Kusch H."/>
            <person name="LaButti K."/>
            <person name="Lagendijk E.L."/>
            <person name="Lapidus A."/>
            <person name="Levasseur A."/>
            <person name="Lindquist E."/>
            <person name="Lipzen A."/>
            <person name="Logrieco A.F."/>
            <person name="MacCabe A."/>
            <person name="Maekelae M.R."/>
            <person name="Malavazi I."/>
            <person name="Melin P."/>
            <person name="Meyer V."/>
            <person name="Mielnichuk N."/>
            <person name="Miskei M."/>
            <person name="Molnar A.P."/>
            <person name="Mule G."/>
            <person name="Ngan C.Y."/>
            <person name="Orejas M."/>
            <person name="Orosz E."/>
            <person name="Ouedraogo J.P."/>
            <person name="Overkamp K.M."/>
            <person name="Park H.-S."/>
            <person name="Perrone G."/>
            <person name="Piumi F."/>
            <person name="Punt P.J."/>
            <person name="Ram A.F."/>
            <person name="Ramon A."/>
            <person name="Rauscher S."/>
            <person name="Record E."/>
            <person name="Riano-Pachon D.M."/>
            <person name="Robert V."/>
            <person name="Roehrig J."/>
            <person name="Ruller R."/>
            <person name="Salamov A."/>
            <person name="Salih N.S."/>
            <person name="Samson R.A."/>
            <person name="Sandor E."/>
            <person name="Sanguinetti M."/>
            <person name="Schuetze T."/>
            <person name="Sepcic K."/>
            <person name="Shelest E."/>
            <person name="Sherlock G."/>
            <person name="Sophianopoulou V."/>
            <person name="Squina F.M."/>
            <person name="Sun H."/>
            <person name="Susca A."/>
            <person name="Todd R.B."/>
            <person name="Tsang A."/>
            <person name="Unkles S.E."/>
            <person name="van de Wiele N."/>
            <person name="van Rossen-Uffink D."/>
            <person name="Oliveira J.V."/>
            <person name="Vesth T.C."/>
            <person name="Visser J."/>
            <person name="Yu J.-H."/>
            <person name="Zhou M."/>
            <person name="Andersen M.R."/>
            <person name="Archer D.B."/>
            <person name="Baker S.E."/>
            <person name="Benoit I."/>
            <person name="Brakhage A.A."/>
            <person name="Braus G.H."/>
            <person name="Fischer R."/>
            <person name="Frisvad J.C."/>
            <person name="Goldman G.H."/>
            <person name="Houbraken J."/>
            <person name="Oakley B."/>
            <person name="Pocsi I."/>
            <person name="Scazzocchio C."/>
            <person name="Seiboth B."/>
            <person name="vanKuyk P.A."/>
            <person name="Wortman J."/>
            <person name="Dyer P.S."/>
            <person name="Grigoriev I.V."/>
        </authorList>
    </citation>
    <scope>NUCLEOTIDE SEQUENCE [LARGE SCALE GENOMIC DNA]</scope>
    <source>
        <strain evidence="3">DTO 134E9</strain>
    </source>
</reference>
<protein>
    <recommendedName>
        <fullName evidence="1">DSBA-like thioredoxin domain-containing protein</fullName>
    </recommendedName>
</protein>
<dbReference type="OrthoDB" id="1930760at2759"/>
<dbReference type="EMBL" id="KV878212">
    <property type="protein sequence ID" value="OJJ35692.1"/>
    <property type="molecule type" value="Genomic_DNA"/>
</dbReference>
<dbReference type="PANTHER" id="PTHR13887">
    <property type="entry name" value="GLUTATHIONE S-TRANSFERASE KAPPA"/>
    <property type="match status" value="1"/>
</dbReference>
<evidence type="ECO:0000313" key="2">
    <source>
        <dbReference type="EMBL" id="OJJ35692.1"/>
    </source>
</evidence>
<dbReference type="GeneID" id="63744158"/>
<dbReference type="InterPro" id="IPR001853">
    <property type="entry name" value="DSBA-like_thioredoxin_dom"/>
</dbReference>
<dbReference type="Gene3D" id="3.40.30.10">
    <property type="entry name" value="Glutaredoxin"/>
    <property type="match status" value="1"/>
</dbReference>
<dbReference type="GO" id="GO:0016491">
    <property type="term" value="F:oxidoreductase activity"/>
    <property type="evidence" value="ECO:0007669"/>
    <property type="project" value="InterPro"/>
</dbReference>
<keyword evidence="3" id="KW-1185">Reference proteome</keyword>
<dbReference type="RefSeq" id="XP_040689368.1">
    <property type="nucleotide sequence ID" value="XM_040828310.1"/>
</dbReference>
<name>A0A1L9RL94_ASPWE</name>
<dbReference type="Proteomes" id="UP000184383">
    <property type="component" value="Unassembled WGS sequence"/>
</dbReference>
<dbReference type="VEuPathDB" id="FungiDB:ASPWEDRAFT_112199"/>
<dbReference type="PANTHER" id="PTHR13887:SF41">
    <property type="entry name" value="THIOREDOXIN SUPERFAMILY PROTEIN"/>
    <property type="match status" value="1"/>
</dbReference>
<feature type="domain" description="DSBA-like thioredoxin" evidence="1">
    <location>
        <begin position="5"/>
        <end position="221"/>
    </location>
</feature>
<gene>
    <name evidence="2" type="ORF">ASPWEDRAFT_112199</name>
</gene>
<accession>A0A1L9RL94</accession>
<evidence type="ECO:0000313" key="3">
    <source>
        <dbReference type="Proteomes" id="UP000184383"/>
    </source>
</evidence>
<dbReference type="Pfam" id="PF01323">
    <property type="entry name" value="DSBA"/>
    <property type="match status" value="1"/>
</dbReference>
<dbReference type="InterPro" id="IPR036249">
    <property type="entry name" value="Thioredoxin-like_sf"/>
</dbReference>
<dbReference type="SUPFAM" id="SSF52833">
    <property type="entry name" value="Thioredoxin-like"/>
    <property type="match status" value="1"/>
</dbReference>
<evidence type="ECO:0000259" key="1">
    <source>
        <dbReference type="Pfam" id="PF01323"/>
    </source>
</evidence>
<dbReference type="AlphaFoldDB" id="A0A1L9RL94"/>
<sequence>MTNFTIQIISDTICPWCYVGYRRLSRAITAYKAANPADTFTLSWHAFYLNPAASAFPGIEKQEYYARKFGPERTAAIFSRLAYVGEGEGIAFKFGGRSGETRDSHRLLWYAGQKEREEGASRTPIETGGVGGIQTRVVEKLFQAYFEEEKNITDPKVLLEAAVAGGLERGEVEKLLESEIGQEVDEEAERARRRTVTGVPHFTIQGQYVIGGAEAPEVFLEVFEKVKQNN</sequence>
<dbReference type="STRING" id="1073089.A0A1L9RL94"/>
<organism evidence="2 3">
    <name type="scientific">Aspergillus wentii DTO 134E9</name>
    <dbReference type="NCBI Taxonomy" id="1073089"/>
    <lineage>
        <taxon>Eukaryota</taxon>
        <taxon>Fungi</taxon>
        <taxon>Dikarya</taxon>
        <taxon>Ascomycota</taxon>
        <taxon>Pezizomycotina</taxon>
        <taxon>Eurotiomycetes</taxon>
        <taxon>Eurotiomycetidae</taxon>
        <taxon>Eurotiales</taxon>
        <taxon>Aspergillaceae</taxon>
        <taxon>Aspergillus</taxon>
        <taxon>Aspergillus subgen. Cremei</taxon>
    </lineage>
</organism>
<dbReference type="CDD" id="cd03024">
    <property type="entry name" value="DsbA_FrnE"/>
    <property type="match status" value="1"/>
</dbReference>